<gene>
    <name evidence="1" type="ORF">KDAU_34820</name>
</gene>
<name>A0A401ZH84_9CHLR</name>
<accession>A0A401ZH84</accession>
<proteinExistence type="predicted"/>
<dbReference type="RefSeq" id="WP_126597122.1">
    <property type="nucleotide sequence ID" value="NZ_BIFQ01000001.1"/>
</dbReference>
<sequence length="207" mass="22230">MKNSLSIAGLLLIVGILYVVMFPVKQPSQAGVHSPVAPSPGQSSHQPASTGMSIYGSPSVSVVQINAILSFYSSPAQGKGQVLYNLGVKYGIDPAFPLAFFLNESTMGTQGEATATLALSNERCIPDRLCIDQDRGGYAKMNSWEDGFEHWYQLMVGPVYKGCGLTTIETIIPKYAPAGDNNNPGHYIYVVESAVKIWRSGKVQVAL</sequence>
<dbReference type="Proteomes" id="UP000287224">
    <property type="component" value="Unassembled WGS sequence"/>
</dbReference>
<comment type="caution">
    <text evidence="1">The sequence shown here is derived from an EMBL/GenBank/DDBJ whole genome shotgun (WGS) entry which is preliminary data.</text>
</comment>
<dbReference type="OrthoDB" id="144170at2"/>
<dbReference type="AlphaFoldDB" id="A0A401ZH84"/>
<dbReference type="EMBL" id="BIFQ01000001">
    <property type="protein sequence ID" value="GCE06153.1"/>
    <property type="molecule type" value="Genomic_DNA"/>
</dbReference>
<reference evidence="2" key="1">
    <citation type="submission" date="2018-12" db="EMBL/GenBank/DDBJ databases">
        <title>Tengunoibacter tsumagoiensis gen. nov., sp. nov., Dictyobacter kobayashii sp. nov., D. alpinus sp. nov., and D. joshuensis sp. nov. and description of Dictyobacteraceae fam. nov. within the order Ktedonobacterales isolated from Tengu-no-mugimeshi.</title>
        <authorList>
            <person name="Wang C.M."/>
            <person name="Zheng Y."/>
            <person name="Sakai Y."/>
            <person name="Toyoda A."/>
            <person name="Minakuchi Y."/>
            <person name="Abe K."/>
            <person name="Yokota A."/>
            <person name="Yabe S."/>
        </authorList>
    </citation>
    <scope>NUCLEOTIDE SEQUENCE [LARGE SCALE GENOMIC DNA]</scope>
    <source>
        <strain evidence="2">S-27</strain>
    </source>
</reference>
<protein>
    <recommendedName>
        <fullName evidence="3">Mannosyl-glycoprotein endo-beta-N-acetylglucosamidase-like domain-containing protein</fullName>
    </recommendedName>
</protein>
<evidence type="ECO:0000313" key="1">
    <source>
        <dbReference type="EMBL" id="GCE06153.1"/>
    </source>
</evidence>
<evidence type="ECO:0008006" key="3">
    <source>
        <dbReference type="Google" id="ProtNLM"/>
    </source>
</evidence>
<organism evidence="1 2">
    <name type="scientific">Dictyobacter aurantiacus</name>
    <dbReference type="NCBI Taxonomy" id="1936993"/>
    <lineage>
        <taxon>Bacteria</taxon>
        <taxon>Bacillati</taxon>
        <taxon>Chloroflexota</taxon>
        <taxon>Ktedonobacteria</taxon>
        <taxon>Ktedonobacterales</taxon>
        <taxon>Dictyobacteraceae</taxon>
        <taxon>Dictyobacter</taxon>
    </lineage>
</organism>
<evidence type="ECO:0000313" key="2">
    <source>
        <dbReference type="Proteomes" id="UP000287224"/>
    </source>
</evidence>
<keyword evidence="2" id="KW-1185">Reference proteome</keyword>